<dbReference type="PANTHER" id="PTHR14614">
    <property type="entry name" value="HEPATOCELLULAR CARCINOMA-ASSOCIATED ANTIGEN"/>
    <property type="match status" value="1"/>
</dbReference>
<dbReference type="Gene3D" id="3.40.50.150">
    <property type="entry name" value="Vaccinia Virus protein VP39"/>
    <property type="match status" value="1"/>
</dbReference>
<accession>D8LRE1</accession>
<sequence>MGWRLAHDELYNRNGQGVIETAAGPIHFERGQGQQGRAWDCSLVLAKYLEQRPEEVRGKRVLELGCGVGLPGVAAAVVGATEVILTDMGYGNADCPTSVTTPVTVKSMGKHHSNRKKEAFLVKIFVKLFVSPLPPSGGTTSLPQQQKNKKKHKIFLFFFFVKLFVSPLPPLGGTASLPTPSSWP</sequence>
<dbReference type="Proteomes" id="UP000002630">
    <property type="component" value="Unassembled WGS sequence"/>
</dbReference>
<keyword evidence="1" id="KW-1133">Transmembrane helix</keyword>
<proteinExistence type="predicted"/>
<evidence type="ECO:0000256" key="1">
    <source>
        <dbReference type="SAM" id="Phobius"/>
    </source>
</evidence>
<reference evidence="2 3" key="1">
    <citation type="journal article" date="2010" name="Nature">
        <title>The Ectocarpus genome and the independent evolution of multicellularity in brown algae.</title>
        <authorList>
            <person name="Cock J.M."/>
            <person name="Sterck L."/>
            <person name="Rouze P."/>
            <person name="Scornet D."/>
            <person name="Allen A.E."/>
            <person name="Amoutzias G."/>
            <person name="Anthouard V."/>
            <person name="Artiguenave F."/>
            <person name="Aury J.M."/>
            <person name="Badger J.H."/>
            <person name="Beszteri B."/>
            <person name="Billiau K."/>
            <person name="Bonnet E."/>
            <person name="Bothwell J.H."/>
            <person name="Bowler C."/>
            <person name="Boyen C."/>
            <person name="Brownlee C."/>
            <person name="Carrano C.J."/>
            <person name="Charrier B."/>
            <person name="Cho G.Y."/>
            <person name="Coelho S.M."/>
            <person name="Collen J."/>
            <person name="Corre E."/>
            <person name="Da Silva C."/>
            <person name="Delage L."/>
            <person name="Delaroque N."/>
            <person name="Dittami S.M."/>
            <person name="Doulbeau S."/>
            <person name="Elias M."/>
            <person name="Farnham G."/>
            <person name="Gachon C.M."/>
            <person name="Gschloessl B."/>
            <person name="Heesch S."/>
            <person name="Jabbari K."/>
            <person name="Jubin C."/>
            <person name="Kawai H."/>
            <person name="Kimura K."/>
            <person name="Kloareg B."/>
            <person name="Kupper F.C."/>
            <person name="Lang D."/>
            <person name="Le Bail A."/>
            <person name="Leblanc C."/>
            <person name="Lerouge P."/>
            <person name="Lohr M."/>
            <person name="Lopez P.J."/>
            <person name="Martens C."/>
            <person name="Maumus F."/>
            <person name="Michel G."/>
            <person name="Miranda-Saavedra D."/>
            <person name="Morales J."/>
            <person name="Moreau H."/>
            <person name="Motomura T."/>
            <person name="Nagasato C."/>
            <person name="Napoli C.A."/>
            <person name="Nelson D.R."/>
            <person name="Nyvall-Collen P."/>
            <person name="Peters A.F."/>
            <person name="Pommier C."/>
            <person name="Potin P."/>
            <person name="Poulain J."/>
            <person name="Quesneville H."/>
            <person name="Read B."/>
            <person name="Rensing S.A."/>
            <person name="Ritter A."/>
            <person name="Rousvoal S."/>
            <person name="Samanta M."/>
            <person name="Samson G."/>
            <person name="Schroeder D.C."/>
            <person name="Segurens B."/>
            <person name="Strittmatter M."/>
            <person name="Tonon T."/>
            <person name="Tregear J.W."/>
            <person name="Valentin K."/>
            <person name="von Dassow P."/>
            <person name="Yamagishi T."/>
            <person name="Van de Peer Y."/>
            <person name="Wincker P."/>
        </authorList>
    </citation>
    <scope>NUCLEOTIDE SEQUENCE [LARGE SCALE GENOMIC DNA]</scope>
    <source>
        <strain evidence="3">Ec32 / CCAP1310/4</strain>
    </source>
</reference>
<evidence type="ECO:0000313" key="2">
    <source>
        <dbReference type="EMBL" id="CBN76293.1"/>
    </source>
</evidence>
<dbReference type="AlphaFoldDB" id="D8LRE1"/>
<dbReference type="EMBL" id="FN649760">
    <property type="protein sequence ID" value="CBN76293.1"/>
    <property type="molecule type" value="Genomic_DNA"/>
</dbReference>
<organism evidence="2 3">
    <name type="scientific">Ectocarpus siliculosus</name>
    <name type="common">Brown alga</name>
    <name type="synonym">Conferva siliculosa</name>
    <dbReference type="NCBI Taxonomy" id="2880"/>
    <lineage>
        <taxon>Eukaryota</taxon>
        <taxon>Sar</taxon>
        <taxon>Stramenopiles</taxon>
        <taxon>Ochrophyta</taxon>
        <taxon>PX clade</taxon>
        <taxon>Phaeophyceae</taxon>
        <taxon>Ectocarpales</taxon>
        <taxon>Ectocarpaceae</taxon>
        <taxon>Ectocarpus</taxon>
    </lineage>
</organism>
<dbReference type="OrthoDB" id="47825at2759"/>
<gene>
    <name evidence="2" type="ORF">Esi_0643_0001</name>
</gene>
<dbReference type="STRING" id="2880.D8LRE1"/>
<evidence type="ECO:0000313" key="3">
    <source>
        <dbReference type="Proteomes" id="UP000002630"/>
    </source>
</evidence>
<keyword evidence="3" id="KW-1185">Reference proteome</keyword>
<dbReference type="InterPro" id="IPR029063">
    <property type="entry name" value="SAM-dependent_MTases_sf"/>
</dbReference>
<protein>
    <submittedName>
        <fullName evidence="2">Uncharacterized protein</fullName>
    </submittedName>
</protein>
<dbReference type="InParanoid" id="D8LRE1"/>
<keyword evidence="1" id="KW-0812">Transmembrane</keyword>
<name>D8LRE1_ECTSI</name>
<dbReference type="PANTHER" id="PTHR14614:SF163">
    <property type="entry name" value="METHYLTRANSFERASE SMALL DOMAIN-CONTAINING PROTEIN"/>
    <property type="match status" value="1"/>
</dbReference>
<dbReference type="InterPro" id="IPR019410">
    <property type="entry name" value="Methyltransf_16"/>
</dbReference>
<keyword evidence="1" id="KW-0472">Membrane</keyword>
<dbReference type="Pfam" id="PF10294">
    <property type="entry name" value="Methyltransf_16"/>
    <property type="match status" value="1"/>
</dbReference>
<feature type="transmembrane region" description="Helical" evidence="1">
    <location>
        <begin position="154"/>
        <end position="172"/>
    </location>
</feature>
<dbReference type="SUPFAM" id="SSF53335">
    <property type="entry name" value="S-adenosyl-L-methionine-dependent methyltransferases"/>
    <property type="match status" value="1"/>
</dbReference>